<dbReference type="AlphaFoldDB" id="A0A1G2M4D4"/>
<accession>A0A1G2M4D4</accession>
<sequence>MNPNTYTHASPATMMTQGRSVQIPYNIAAANMHQIAATNRNALDAKKHSIGAAGGHVGQNTRE</sequence>
<dbReference type="EMBL" id="MHRF01000001">
    <property type="protein sequence ID" value="OHA18760.1"/>
    <property type="molecule type" value="Genomic_DNA"/>
</dbReference>
<protein>
    <submittedName>
        <fullName evidence="1">Uncharacterized protein</fullName>
    </submittedName>
</protein>
<comment type="caution">
    <text evidence="1">The sequence shown here is derived from an EMBL/GenBank/DDBJ whole genome shotgun (WGS) entry which is preliminary data.</text>
</comment>
<evidence type="ECO:0000313" key="2">
    <source>
        <dbReference type="Proteomes" id="UP000178873"/>
    </source>
</evidence>
<proteinExistence type="predicted"/>
<evidence type="ECO:0000313" key="1">
    <source>
        <dbReference type="EMBL" id="OHA18760.1"/>
    </source>
</evidence>
<gene>
    <name evidence="1" type="ORF">A2664_04610</name>
</gene>
<organism evidence="1 2">
    <name type="scientific">Candidatus Taylorbacteria bacterium RIFCSPHIGHO2_01_FULL_46_22b</name>
    <dbReference type="NCBI Taxonomy" id="1802301"/>
    <lineage>
        <taxon>Bacteria</taxon>
        <taxon>Candidatus Tayloriibacteriota</taxon>
    </lineage>
</organism>
<dbReference type="Proteomes" id="UP000178873">
    <property type="component" value="Unassembled WGS sequence"/>
</dbReference>
<reference evidence="1 2" key="1">
    <citation type="journal article" date="2016" name="Nat. Commun.">
        <title>Thousands of microbial genomes shed light on interconnected biogeochemical processes in an aquifer system.</title>
        <authorList>
            <person name="Anantharaman K."/>
            <person name="Brown C.T."/>
            <person name="Hug L.A."/>
            <person name="Sharon I."/>
            <person name="Castelle C.J."/>
            <person name="Probst A.J."/>
            <person name="Thomas B.C."/>
            <person name="Singh A."/>
            <person name="Wilkins M.J."/>
            <person name="Karaoz U."/>
            <person name="Brodie E.L."/>
            <person name="Williams K.H."/>
            <person name="Hubbard S.S."/>
            <person name="Banfield J.F."/>
        </authorList>
    </citation>
    <scope>NUCLEOTIDE SEQUENCE [LARGE SCALE GENOMIC DNA]</scope>
</reference>
<name>A0A1G2M4D4_9BACT</name>